<protein>
    <submittedName>
        <fullName evidence="9">Undecaprenyl-phosphate 4-deoxy-4-formamido-L-arabinose transferase</fullName>
        <ecNumber evidence="9">2.4.2.53</ecNumber>
    </submittedName>
</protein>
<keyword evidence="5" id="KW-0448">Lipopolysaccharide biosynthesis</keyword>
<dbReference type="GO" id="GO:0009103">
    <property type="term" value="P:lipopolysaccharide biosynthetic process"/>
    <property type="evidence" value="ECO:0007669"/>
    <property type="project" value="UniProtKB-KW"/>
</dbReference>
<evidence type="ECO:0000259" key="8">
    <source>
        <dbReference type="Pfam" id="PF00535"/>
    </source>
</evidence>
<evidence type="ECO:0000313" key="10">
    <source>
        <dbReference type="Proteomes" id="UP000433050"/>
    </source>
</evidence>
<keyword evidence="10" id="KW-1185">Reference proteome</keyword>
<evidence type="ECO:0000256" key="7">
    <source>
        <dbReference type="ARBA" id="ARBA00023136"/>
    </source>
</evidence>
<evidence type="ECO:0000313" key="9">
    <source>
        <dbReference type="EMBL" id="CAA0103769.1"/>
    </source>
</evidence>
<keyword evidence="1" id="KW-1003">Cell membrane</keyword>
<dbReference type="GO" id="GO:0005886">
    <property type="term" value="C:plasma membrane"/>
    <property type="evidence" value="ECO:0007669"/>
    <property type="project" value="TreeGrafter"/>
</dbReference>
<dbReference type="EMBL" id="CACSAS010000001">
    <property type="protein sequence ID" value="CAA0103769.1"/>
    <property type="molecule type" value="Genomic_DNA"/>
</dbReference>
<evidence type="ECO:0000256" key="1">
    <source>
        <dbReference type="ARBA" id="ARBA00022475"/>
    </source>
</evidence>
<evidence type="ECO:0000256" key="3">
    <source>
        <dbReference type="ARBA" id="ARBA00022679"/>
    </source>
</evidence>
<proteinExistence type="predicted"/>
<keyword evidence="4" id="KW-0812">Transmembrane</keyword>
<dbReference type="PANTHER" id="PTHR48090">
    <property type="entry name" value="UNDECAPRENYL-PHOSPHATE 4-DEOXY-4-FORMAMIDO-L-ARABINOSE TRANSFERASE-RELATED"/>
    <property type="match status" value="1"/>
</dbReference>
<keyword evidence="3 9" id="KW-0808">Transferase</keyword>
<evidence type="ECO:0000256" key="2">
    <source>
        <dbReference type="ARBA" id="ARBA00022676"/>
    </source>
</evidence>
<dbReference type="CDD" id="cd04179">
    <property type="entry name" value="DPM_DPG-synthase_like"/>
    <property type="match status" value="1"/>
</dbReference>
<evidence type="ECO:0000256" key="6">
    <source>
        <dbReference type="ARBA" id="ARBA00022989"/>
    </source>
</evidence>
<feature type="domain" description="Glycosyltransferase 2-like" evidence="8">
    <location>
        <begin position="21"/>
        <end position="180"/>
    </location>
</feature>
<dbReference type="EC" id="2.4.2.53" evidence="9"/>
<dbReference type="InterPro" id="IPR029044">
    <property type="entry name" value="Nucleotide-diphossugar_trans"/>
</dbReference>
<organism evidence="9 10">
    <name type="scientific">Starkeya nomas</name>
    <dbReference type="NCBI Taxonomy" id="2666134"/>
    <lineage>
        <taxon>Bacteria</taxon>
        <taxon>Pseudomonadati</taxon>
        <taxon>Pseudomonadota</taxon>
        <taxon>Alphaproteobacteria</taxon>
        <taxon>Hyphomicrobiales</taxon>
        <taxon>Xanthobacteraceae</taxon>
        <taxon>Starkeya</taxon>
    </lineage>
</organism>
<keyword evidence="2 9" id="KW-0328">Glycosyltransferase</keyword>
<reference evidence="9 10" key="1">
    <citation type="submission" date="2019-12" db="EMBL/GenBank/DDBJ databases">
        <authorList>
            <person name="Reyes-Prieto M."/>
        </authorList>
    </citation>
    <scope>NUCLEOTIDE SEQUENCE [LARGE SCALE GENOMIC DNA]</scope>
    <source>
        <strain evidence="9">HF14-78462</strain>
    </source>
</reference>
<keyword evidence="7" id="KW-0472">Membrane</keyword>
<dbReference type="Pfam" id="PF00535">
    <property type="entry name" value="Glycos_transf_2"/>
    <property type="match status" value="1"/>
</dbReference>
<dbReference type="Gene3D" id="3.90.550.10">
    <property type="entry name" value="Spore Coat Polysaccharide Biosynthesis Protein SpsA, Chain A"/>
    <property type="match status" value="1"/>
</dbReference>
<dbReference type="InterPro" id="IPR001173">
    <property type="entry name" value="Glyco_trans_2-like"/>
</dbReference>
<dbReference type="SUPFAM" id="SSF53448">
    <property type="entry name" value="Nucleotide-diphospho-sugar transferases"/>
    <property type="match status" value="1"/>
</dbReference>
<dbReference type="PANTHER" id="PTHR48090:SF3">
    <property type="entry name" value="UNDECAPRENYL-PHOSPHATE 4-DEOXY-4-FORMAMIDO-L-ARABINOSE TRANSFERASE"/>
    <property type="match status" value="1"/>
</dbReference>
<evidence type="ECO:0000256" key="5">
    <source>
        <dbReference type="ARBA" id="ARBA00022985"/>
    </source>
</evidence>
<evidence type="ECO:0000256" key="4">
    <source>
        <dbReference type="ARBA" id="ARBA00022692"/>
    </source>
</evidence>
<dbReference type="InterPro" id="IPR050256">
    <property type="entry name" value="Glycosyltransferase_2"/>
</dbReference>
<keyword evidence="6" id="KW-1133">Transmembrane helix</keyword>
<accession>A0A5S9PHY2</accession>
<dbReference type="AlphaFoldDB" id="A0A5S9PHY2"/>
<name>A0A5S9PHY2_9HYPH</name>
<gene>
    <name evidence="9" type="primary">arnC_2</name>
    <name evidence="9" type="ORF">STARVERO_03052</name>
</gene>
<sequence>MCVTDDATDGLANPDRSMRVSVVIPAYNEAGNIGALVRETLDVVPPSLLGEIIVVDDCSADATAAEVAEVGDPRVRCLRHQRRAGQSAALRSGVRAAVFPVIVTMDGDGQNPPADIAALAARLGAEGQEPALVGGVRQKRRASGSRRWASRFANGLRARLLADDCPDTGCGLKAFHRVAFLDLPYFSTMHRYLPALFLSYGHQPAYLPVGDRPRRVGQSKYTNLGRALVGLYDLFGVVWLRRRTLLPPVVEERSTSTVAPMPLAASAPMNEAPIRRAMAR</sequence>
<dbReference type="GO" id="GO:0099621">
    <property type="term" value="F:undecaprenyl-phosphate 4-deoxy-4-formamido-L-arabinose transferase activity"/>
    <property type="evidence" value="ECO:0007669"/>
    <property type="project" value="UniProtKB-EC"/>
</dbReference>
<dbReference type="Proteomes" id="UP000433050">
    <property type="component" value="Unassembled WGS sequence"/>
</dbReference>
<dbReference type="FunFam" id="3.90.550.10:FF:000170">
    <property type="entry name" value="Dolichol-phosphate mannosyltransferase"/>
    <property type="match status" value="1"/>
</dbReference>